<dbReference type="Pfam" id="PF00651">
    <property type="entry name" value="BTB"/>
    <property type="match status" value="1"/>
</dbReference>
<dbReference type="EMBL" id="BTSY01000003">
    <property type="protein sequence ID" value="GMT21141.1"/>
    <property type="molecule type" value="Genomic_DNA"/>
</dbReference>
<dbReference type="AlphaFoldDB" id="A0AAV5VRE1"/>
<comment type="caution">
    <text evidence="2">The sequence shown here is derived from an EMBL/GenBank/DDBJ whole genome shotgun (WGS) entry which is preliminary data.</text>
</comment>
<organism evidence="2 3">
    <name type="scientific">Pristionchus fissidentatus</name>
    <dbReference type="NCBI Taxonomy" id="1538716"/>
    <lineage>
        <taxon>Eukaryota</taxon>
        <taxon>Metazoa</taxon>
        <taxon>Ecdysozoa</taxon>
        <taxon>Nematoda</taxon>
        <taxon>Chromadorea</taxon>
        <taxon>Rhabditida</taxon>
        <taxon>Rhabditina</taxon>
        <taxon>Diplogasteromorpha</taxon>
        <taxon>Diplogasteroidea</taxon>
        <taxon>Neodiplogasteridae</taxon>
        <taxon>Pristionchus</taxon>
    </lineage>
</organism>
<proteinExistence type="predicted"/>
<keyword evidence="3" id="KW-1185">Reference proteome</keyword>
<gene>
    <name evidence="2" type="ORF">PFISCL1PPCAC_12438</name>
</gene>
<dbReference type="SUPFAM" id="SSF54695">
    <property type="entry name" value="POZ domain"/>
    <property type="match status" value="1"/>
</dbReference>
<dbReference type="InterPro" id="IPR011333">
    <property type="entry name" value="SKP1/BTB/POZ_sf"/>
</dbReference>
<dbReference type="PANTHER" id="PTHR22744">
    <property type="entry name" value="HELIX LOOP HELIX PROTEIN 21-RELATED"/>
    <property type="match status" value="1"/>
</dbReference>
<dbReference type="PROSITE" id="PS50097">
    <property type="entry name" value="BTB"/>
    <property type="match status" value="1"/>
</dbReference>
<evidence type="ECO:0000313" key="2">
    <source>
        <dbReference type="EMBL" id="GMT21141.1"/>
    </source>
</evidence>
<dbReference type="CDD" id="cd18186">
    <property type="entry name" value="BTB_POZ_ZBTB_KLHL-like"/>
    <property type="match status" value="1"/>
</dbReference>
<feature type="domain" description="BTB" evidence="1">
    <location>
        <begin position="33"/>
        <end position="96"/>
    </location>
</feature>
<sequence length="196" mass="22508">IRHCKYVSRCPSSPRISPPSSLVMNWHVVNPSSNCCLVVAGKRFYVERNYLSTQSTYFEALFNSSGKEEFEIKGIDSEMFATMMNVLHRFEIIGTNMFPVLDLSHKFGIKSVVDDCEQFLLRVGNIFPLGSRLFAADLYRLEQLKEVCMHELKSSDCIAALADLRNSEFWAMFSDNMKDQFFDALMDDSTNLLQRL</sequence>
<evidence type="ECO:0000259" key="1">
    <source>
        <dbReference type="PROSITE" id="PS50097"/>
    </source>
</evidence>
<feature type="non-terminal residue" evidence="2">
    <location>
        <position position="1"/>
    </location>
</feature>
<dbReference type="InterPro" id="IPR000210">
    <property type="entry name" value="BTB/POZ_dom"/>
</dbReference>
<reference evidence="2" key="1">
    <citation type="submission" date="2023-10" db="EMBL/GenBank/DDBJ databases">
        <title>Genome assembly of Pristionchus species.</title>
        <authorList>
            <person name="Yoshida K."/>
            <person name="Sommer R.J."/>
        </authorList>
    </citation>
    <scope>NUCLEOTIDE SEQUENCE</scope>
    <source>
        <strain evidence="2">RS5133</strain>
    </source>
</reference>
<dbReference type="PANTHER" id="PTHR22744:SF14">
    <property type="entry name" value="BTB DOMAIN-CONTAINING PROTEIN-RELATED"/>
    <property type="match status" value="1"/>
</dbReference>
<dbReference type="Gene3D" id="3.30.710.10">
    <property type="entry name" value="Potassium Channel Kv1.1, Chain A"/>
    <property type="match status" value="1"/>
</dbReference>
<dbReference type="Proteomes" id="UP001432322">
    <property type="component" value="Unassembled WGS sequence"/>
</dbReference>
<evidence type="ECO:0000313" key="3">
    <source>
        <dbReference type="Proteomes" id="UP001432322"/>
    </source>
</evidence>
<dbReference type="SMART" id="SM00225">
    <property type="entry name" value="BTB"/>
    <property type="match status" value="1"/>
</dbReference>
<accession>A0AAV5VRE1</accession>
<name>A0AAV5VRE1_9BILA</name>
<protein>
    <recommendedName>
        <fullName evidence="1">BTB domain-containing protein</fullName>
    </recommendedName>
</protein>